<dbReference type="EMBL" id="AGRW01000024">
    <property type="protein sequence ID" value="EIC03079.1"/>
    <property type="molecule type" value="Genomic_DNA"/>
</dbReference>
<sequence length="638" mass="70607">MLKKNAIVIYKNLPALVKDVDGDKFVVEWCASRASAGGKKAVYAEQRVREKDVVPLVLECGESGHAFLDKMLAFADAACAENSEAGKQIAEVHELLLGDGETASAPISFGDVVDLMKGALVPVEVWGLFSALRDSYEFKVETVDGSVMLVPRSMDEIAAMKKKDFEKEHAEEIRAAFIARLKEGKLLPEDSVFMTEVETVALGKTDKSRVMKDAGIAETPENAHRLLLETGIWEMTRNPYPLRWGLSAKSASEPLPPPPDEERVRIPGISYAIDNAWSNDPDDAIGWDGEFLWVHIADPASAVSPDSKIDKIARDRGATLYIPEGTSMMLAPNCLENYALGLSEESKALSFKIRLADDGSVDSCEVLRTIVSVKRYSYEQADELKESPELKPLFEIGRRNFERRCRRGAVSIEIPEVHITVEPETKKVSIEPTPHPESAEVVREAMLLAGEGAALFAFRNKIPFPFIAQEIPEIPSDIPEGLAGQFRLRRCMRRRNVGLSPSPHGGLGLSMYSQVTSPLRRYGDLISHQQLRSFIRGEKMIDKDEMLMRMSAGEAAAQASKKAERNSRMHWTLVYLLQNPGKEFDAVCVDRSRDVPQFFIPEIGLEIQLASEAALNDVVRVKVSRVDIPTLAAVFAAV</sequence>
<feature type="domain" description="RNB" evidence="1">
    <location>
        <begin position="263"/>
        <end position="537"/>
    </location>
</feature>
<dbReference type="GO" id="GO:0003723">
    <property type="term" value="F:RNA binding"/>
    <property type="evidence" value="ECO:0007669"/>
    <property type="project" value="InterPro"/>
</dbReference>
<reference evidence="2 3" key="1">
    <citation type="submission" date="2011-09" db="EMBL/GenBank/DDBJ databases">
        <title>The draft genome of Treponema saccharophilum DSM 2985.</title>
        <authorList>
            <consortium name="US DOE Joint Genome Institute (JGI-PGF)"/>
            <person name="Lucas S."/>
            <person name="Copeland A."/>
            <person name="Lapidus A."/>
            <person name="Glavina del Rio T."/>
            <person name="Dalin E."/>
            <person name="Tice H."/>
            <person name="Bruce D."/>
            <person name="Goodwin L."/>
            <person name="Pitluck S."/>
            <person name="Peters L."/>
            <person name="Kyrpides N."/>
            <person name="Mavromatis K."/>
            <person name="Ivanova N."/>
            <person name="Markowitz V."/>
            <person name="Cheng J.-F."/>
            <person name="Hugenholtz P."/>
            <person name="Woyke T."/>
            <person name="Wu D."/>
            <person name="Gronow S."/>
            <person name="Wellnitz S."/>
            <person name="Brambilla E."/>
            <person name="Klenk H.-P."/>
            <person name="Eisen J.A."/>
        </authorList>
    </citation>
    <scope>NUCLEOTIDE SEQUENCE [LARGE SCALE GENOMIC DNA]</scope>
    <source>
        <strain evidence="2 3">DSM 2985</strain>
    </source>
</reference>
<dbReference type="PANTHER" id="PTHR23355">
    <property type="entry name" value="RIBONUCLEASE"/>
    <property type="match status" value="1"/>
</dbReference>
<dbReference type="STRING" id="907348.TresaDRAFT_2641"/>
<dbReference type="Pfam" id="PF00773">
    <property type="entry name" value="RNB"/>
    <property type="match status" value="2"/>
</dbReference>
<dbReference type="PANTHER" id="PTHR23355:SF42">
    <property type="entry name" value="RIBONUCLEASE II, CHLOROPLASTIC_MITOCHONDRIAL"/>
    <property type="match status" value="1"/>
</dbReference>
<dbReference type="InterPro" id="IPR050180">
    <property type="entry name" value="RNR_Ribonuclease"/>
</dbReference>
<dbReference type="Proteomes" id="UP000003571">
    <property type="component" value="Unassembled WGS sequence"/>
</dbReference>
<dbReference type="InterPro" id="IPR012340">
    <property type="entry name" value="NA-bd_OB-fold"/>
</dbReference>
<dbReference type="RefSeq" id="WP_004266575.1">
    <property type="nucleotide sequence ID" value="NZ_AGRW01000024.1"/>
</dbReference>
<accession>H7EH80</accession>
<keyword evidence="3" id="KW-1185">Reference proteome</keyword>
<dbReference type="InterPro" id="IPR056404">
    <property type="entry name" value="HTH_RNase_II"/>
</dbReference>
<dbReference type="InterPro" id="IPR036388">
    <property type="entry name" value="WH-like_DNA-bd_sf"/>
</dbReference>
<proteinExistence type="predicted"/>
<organism evidence="2 3">
    <name type="scientific">Treponema saccharophilum DSM 2985</name>
    <dbReference type="NCBI Taxonomy" id="907348"/>
    <lineage>
        <taxon>Bacteria</taxon>
        <taxon>Pseudomonadati</taxon>
        <taxon>Spirochaetota</taxon>
        <taxon>Spirochaetia</taxon>
        <taxon>Spirochaetales</taxon>
        <taxon>Treponemataceae</taxon>
        <taxon>Treponema</taxon>
    </lineage>
</organism>
<dbReference type="Pfam" id="PF23161">
    <property type="entry name" value="HTH_RNase_II"/>
    <property type="match status" value="1"/>
</dbReference>
<dbReference type="GO" id="GO:0000175">
    <property type="term" value="F:3'-5'-RNA exonuclease activity"/>
    <property type="evidence" value="ECO:0007669"/>
    <property type="project" value="TreeGrafter"/>
</dbReference>
<evidence type="ECO:0000313" key="3">
    <source>
        <dbReference type="Proteomes" id="UP000003571"/>
    </source>
</evidence>
<dbReference type="eggNOG" id="COG0557">
    <property type="taxonomic scope" value="Bacteria"/>
</dbReference>
<evidence type="ECO:0000259" key="1">
    <source>
        <dbReference type="SMART" id="SM00955"/>
    </source>
</evidence>
<protein>
    <submittedName>
        <fullName evidence="2">Ribonuclease II</fullName>
    </submittedName>
</protein>
<dbReference type="Gene3D" id="1.10.10.10">
    <property type="entry name" value="Winged helix-like DNA-binding domain superfamily/Winged helix DNA-binding domain"/>
    <property type="match status" value="1"/>
</dbReference>
<dbReference type="OrthoDB" id="9764149at2"/>
<evidence type="ECO:0000313" key="2">
    <source>
        <dbReference type="EMBL" id="EIC03079.1"/>
    </source>
</evidence>
<gene>
    <name evidence="2" type="ORF">TresaDRAFT_2641</name>
</gene>
<name>H7EH80_9SPIR</name>
<comment type="caution">
    <text evidence="2">The sequence shown here is derived from an EMBL/GenBank/DDBJ whole genome shotgun (WGS) entry which is preliminary data.</text>
</comment>
<dbReference type="AlphaFoldDB" id="H7EH80"/>
<dbReference type="SUPFAM" id="SSF50249">
    <property type="entry name" value="Nucleic acid-binding proteins"/>
    <property type="match status" value="2"/>
</dbReference>
<dbReference type="GO" id="GO:0006402">
    <property type="term" value="P:mRNA catabolic process"/>
    <property type="evidence" value="ECO:0007669"/>
    <property type="project" value="TreeGrafter"/>
</dbReference>
<dbReference type="SMART" id="SM00955">
    <property type="entry name" value="RNB"/>
    <property type="match status" value="1"/>
</dbReference>
<dbReference type="InterPro" id="IPR001900">
    <property type="entry name" value="RNase_II/R"/>
</dbReference>
<dbReference type="GO" id="GO:0000932">
    <property type="term" value="C:P-body"/>
    <property type="evidence" value="ECO:0007669"/>
    <property type="project" value="TreeGrafter"/>
</dbReference>
<dbReference type="PATRIC" id="fig|907348.3.peg.137"/>
<dbReference type="Gene3D" id="2.40.50.140">
    <property type="entry name" value="Nucleic acid-binding proteins"/>
    <property type="match status" value="1"/>
</dbReference>